<dbReference type="Proteomes" id="UP000593567">
    <property type="component" value="Unassembled WGS sequence"/>
</dbReference>
<sequence>MLISRRSHFQKARHVTLSQDVETAVVIQLGVLHFYHFFRCSLNADLVVFFVSKVLSVIQKGCLKQELKYHFCISDNLYHNLQSKWLFWIYKESAYGHCALLSSVSAKQQLCLEFCEI</sequence>
<gene>
    <name evidence="1" type="ORF">EB796_012547</name>
</gene>
<proteinExistence type="predicted"/>
<reference evidence="1" key="1">
    <citation type="submission" date="2020-06" db="EMBL/GenBank/DDBJ databases">
        <title>Draft genome of Bugula neritina, a colonial animal packing powerful symbionts and potential medicines.</title>
        <authorList>
            <person name="Rayko M."/>
        </authorList>
    </citation>
    <scope>NUCLEOTIDE SEQUENCE [LARGE SCALE GENOMIC DNA]</scope>
    <source>
        <strain evidence="1">Kwan_BN1</strain>
    </source>
</reference>
<protein>
    <submittedName>
        <fullName evidence="1">Uncharacterized protein</fullName>
    </submittedName>
</protein>
<evidence type="ECO:0000313" key="1">
    <source>
        <dbReference type="EMBL" id="KAF6029150.1"/>
    </source>
</evidence>
<name>A0A7J7JS35_BUGNE</name>
<accession>A0A7J7JS35</accession>
<evidence type="ECO:0000313" key="2">
    <source>
        <dbReference type="Proteomes" id="UP000593567"/>
    </source>
</evidence>
<dbReference type="EMBL" id="VXIV02001852">
    <property type="protein sequence ID" value="KAF6029150.1"/>
    <property type="molecule type" value="Genomic_DNA"/>
</dbReference>
<organism evidence="1 2">
    <name type="scientific">Bugula neritina</name>
    <name type="common">Brown bryozoan</name>
    <name type="synonym">Sertularia neritina</name>
    <dbReference type="NCBI Taxonomy" id="10212"/>
    <lineage>
        <taxon>Eukaryota</taxon>
        <taxon>Metazoa</taxon>
        <taxon>Spiralia</taxon>
        <taxon>Lophotrochozoa</taxon>
        <taxon>Bryozoa</taxon>
        <taxon>Gymnolaemata</taxon>
        <taxon>Cheilostomatida</taxon>
        <taxon>Flustrina</taxon>
        <taxon>Buguloidea</taxon>
        <taxon>Bugulidae</taxon>
        <taxon>Bugula</taxon>
    </lineage>
</organism>
<dbReference type="AlphaFoldDB" id="A0A7J7JS35"/>
<comment type="caution">
    <text evidence="1">The sequence shown here is derived from an EMBL/GenBank/DDBJ whole genome shotgun (WGS) entry which is preliminary data.</text>
</comment>
<keyword evidence="2" id="KW-1185">Reference proteome</keyword>